<dbReference type="SUPFAM" id="SSF81324">
    <property type="entry name" value="Voltage-gated potassium channels"/>
    <property type="match status" value="6"/>
</dbReference>
<evidence type="ECO:0000256" key="1">
    <source>
        <dbReference type="ARBA" id="ARBA00004141"/>
    </source>
</evidence>
<feature type="domain" description="Potassium channel" evidence="10">
    <location>
        <begin position="749"/>
        <end position="791"/>
    </location>
</feature>
<gene>
    <name evidence="11" type="ORF">pdam_00007416</name>
</gene>
<feature type="transmembrane region" description="Helical" evidence="9">
    <location>
        <begin position="457"/>
        <end position="475"/>
    </location>
</feature>
<feature type="transmembrane region" description="Helical" evidence="9">
    <location>
        <begin position="302"/>
        <end position="323"/>
    </location>
</feature>
<dbReference type="Pfam" id="PF07885">
    <property type="entry name" value="Ion_trans_2"/>
    <property type="match status" value="6"/>
</dbReference>
<feature type="transmembrane region" description="Helical" evidence="9">
    <location>
        <begin position="691"/>
        <end position="720"/>
    </location>
</feature>
<evidence type="ECO:0000313" key="12">
    <source>
        <dbReference type="Proteomes" id="UP000275408"/>
    </source>
</evidence>
<evidence type="ECO:0000256" key="5">
    <source>
        <dbReference type="ARBA" id="ARBA00023065"/>
    </source>
</evidence>
<dbReference type="GO" id="GO:0015271">
    <property type="term" value="F:outward rectifier potassium channel activity"/>
    <property type="evidence" value="ECO:0007669"/>
    <property type="project" value="TreeGrafter"/>
</dbReference>
<keyword evidence="7 8" id="KW-0407">Ion channel</keyword>
<sequence length="902" mass="103157">MDMLTKLVLLRAAGFLLWILLSAWVFHEVEYTEKNEAEEKYRLLVSLYVFMNSKCNVSTEEFDNFTKQAHEALSEPKPEWTYVASFDFVFQALTTIGYGYITPQTPSGQVLCIFVCFIGIPMTLLMLKSIGELISRSVETIVTKVEKRLQKREEPKHIKTKSAIILFSIMIMILLSYTIMLNIVISWTYVEGIYFWFVTFTTIGFGDYIPHRQEMATPSLNSKNSPSNESLNTPSMFFIGIAYYTSTLIGLCIVSSVLDSIVKVLEERRLRPRCSTCVPRKKKNHKVKKVKKMSFDPLLKTALLRCLVFWLLGSISALLFVAVEYKEKDDKEEKYKLLLSLYESLESKYNMSIEEFNNISRTAHEALSEPKPQWIYLDAIRFIFHAWTTIGYGNITPQTPSGQVMCIFISLLGIPITLLMLKSMGELIAKWVNTIITKFEKKFLKTLQPKHMQIKTAMVLFSIMVISILTAGFLSMPLRNWSIVESVYFWFVTFTTIGFGDYVLREPRKFTQLSLNISVNEDSRRSTSKIITVLVGLFPALLALCIVSSVINSIMAVMEKRRCHPPCSGCISPKTQDHAEKEQSESTERRENNTVFSSFGTHDFQKKTNFEADEKEEKYQLLLSLYEFLASKYNMSIEEFNNISNSAYEALSQPKIQWTYSNAMAFVFQSLTTIGYGYITPQTQTGQLLCIFVSLLGIPITLLAFKSVGELIAKGVATFVTKFERKILKRPEPKKLQAKSALILFMMMLLLIVLSSLLLVYFLNWSFVTSAYFWFITFSTIGFGDYVPEIPQRIRQLTPNNFTHEDNDNKPSDGERTTFAIFEGLFLTFYLILGLCVVSSVLNSIMMALEEYKCRPPCPGCVPRKTQHQGNIDDYTPTEGEANATYLSMNNYGFHKDNMTSN</sequence>
<dbReference type="OrthoDB" id="5989966at2759"/>
<accession>A0A3M6UP66</accession>
<feature type="domain" description="Potassium channel" evidence="10">
    <location>
        <begin position="369"/>
        <end position="429"/>
    </location>
</feature>
<feature type="transmembrane region" description="Helical" evidence="9">
    <location>
        <begin position="769"/>
        <end position="787"/>
    </location>
</feature>
<feature type="transmembrane region" description="Helical" evidence="9">
    <location>
        <begin position="741"/>
        <end position="763"/>
    </location>
</feature>
<feature type="transmembrane region" description="Helical" evidence="9">
    <location>
        <begin position="231"/>
        <end position="258"/>
    </location>
</feature>
<dbReference type="AlphaFoldDB" id="A0A3M6UP66"/>
<evidence type="ECO:0000256" key="7">
    <source>
        <dbReference type="ARBA" id="ARBA00023303"/>
    </source>
</evidence>
<feature type="domain" description="Potassium channel" evidence="10">
    <location>
        <begin position="76"/>
        <end position="135"/>
    </location>
</feature>
<dbReference type="InterPro" id="IPR013099">
    <property type="entry name" value="K_chnl_dom"/>
</dbReference>
<dbReference type="Gene3D" id="1.10.287.70">
    <property type="match status" value="3"/>
</dbReference>
<evidence type="ECO:0000256" key="4">
    <source>
        <dbReference type="ARBA" id="ARBA00022989"/>
    </source>
</evidence>
<evidence type="ECO:0000259" key="10">
    <source>
        <dbReference type="Pfam" id="PF07885"/>
    </source>
</evidence>
<keyword evidence="2 8" id="KW-0813">Transport</keyword>
<evidence type="ECO:0000256" key="2">
    <source>
        <dbReference type="ARBA" id="ARBA00022448"/>
    </source>
</evidence>
<dbReference type="PANTHER" id="PTHR11003:SF345">
    <property type="entry name" value="TWIK FAMILY OF POTASSIUM CHANNELS PROTEIN 18"/>
    <property type="match status" value="1"/>
</dbReference>
<dbReference type="GO" id="GO:0030322">
    <property type="term" value="P:stabilization of membrane potential"/>
    <property type="evidence" value="ECO:0007669"/>
    <property type="project" value="TreeGrafter"/>
</dbReference>
<dbReference type="GO" id="GO:0005886">
    <property type="term" value="C:plasma membrane"/>
    <property type="evidence" value="ECO:0007669"/>
    <property type="project" value="TreeGrafter"/>
</dbReference>
<dbReference type="EMBL" id="RCHS01001119">
    <property type="protein sequence ID" value="RMX55148.1"/>
    <property type="molecule type" value="Genomic_DNA"/>
</dbReference>
<keyword evidence="3 8" id="KW-0812">Transmembrane</keyword>
<dbReference type="InterPro" id="IPR003280">
    <property type="entry name" value="2pore_dom_K_chnl"/>
</dbReference>
<evidence type="ECO:0000313" key="11">
    <source>
        <dbReference type="EMBL" id="RMX55148.1"/>
    </source>
</evidence>
<proteinExistence type="inferred from homology"/>
<feature type="domain" description="Potassium channel" evidence="10">
    <location>
        <begin position="169"/>
        <end position="215"/>
    </location>
</feature>
<dbReference type="Proteomes" id="UP000275408">
    <property type="component" value="Unassembled WGS sequence"/>
</dbReference>
<protein>
    <recommendedName>
        <fullName evidence="10">Potassium channel domain-containing protein</fullName>
    </recommendedName>
</protein>
<comment type="caution">
    <text evidence="11">The sequence shown here is derived from an EMBL/GenBank/DDBJ whole genome shotgun (WGS) entry which is preliminary data.</text>
</comment>
<feature type="transmembrane region" description="Helical" evidence="9">
    <location>
        <begin position="7"/>
        <end position="26"/>
    </location>
</feature>
<evidence type="ECO:0000256" key="8">
    <source>
        <dbReference type="RuleBase" id="RU003857"/>
    </source>
</evidence>
<keyword evidence="12" id="KW-1185">Reference proteome</keyword>
<keyword evidence="4 9" id="KW-1133">Transmembrane helix</keyword>
<feature type="transmembrane region" description="Helical" evidence="9">
    <location>
        <begin position="108"/>
        <end position="127"/>
    </location>
</feature>
<evidence type="ECO:0000256" key="3">
    <source>
        <dbReference type="ARBA" id="ARBA00022692"/>
    </source>
</evidence>
<name>A0A3M6UP66_POCDA</name>
<evidence type="ECO:0000256" key="6">
    <source>
        <dbReference type="ARBA" id="ARBA00023136"/>
    </source>
</evidence>
<organism evidence="11 12">
    <name type="scientific">Pocillopora damicornis</name>
    <name type="common">Cauliflower coral</name>
    <name type="synonym">Millepora damicornis</name>
    <dbReference type="NCBI Taxonomy" id="46731"/>
    <lineage>
        <taxon>Eukaryota</taxon>
        <taxon>Metazoa</taxon>
        <taxon>Cnidaria</taxon>
        <taxon>Anthozoa</taxon>
        <taxon>Hexacorallia</taxon>
        <taxon>Scleractinia</taxon>
        <taxon>Astrocoeniina</taxon>
        <taxon>Pocilloporidae</taxon>
        <taxon>Pocillopora</taxon>
    </lineage>
</organism>
<feature type="domain" description="Potassium channel" evidence="10">
    <location>
        <begin position="647"/>
        <end position="713"/>
    </location>
</feature>
<dbReference type="PRINTS" id="PR01333">
    <property type="entry name" value="2POREKCHANEL"/>
</dbReference>
<dbReference type="PANTHER" id="PTHR11003">
    <property type="entry name" value="POTASSIUM CHANNEL, SUBFAMILY K"/>
    <property type="match status" value="1"/>
</dbReference>
<comment type="similarity">
    <text evidence="8">Belongs to the two pore domain potassium channel (TC 1.A.1.8) family.</text>
</comment>
<dbReference type="STRING" id="46731.A0A3M6UP66"/>
<keyword evidence="6 9" id="KW-0472">Membrane</keyword>
<feature type="transmembrane region" description="Helical" evidence="9">
    <location>
        <begin position="401"/>
        <end position="421"/>
    </location>
</feature>
<keyword evidence="5 8" id="KW-0406">Ion transport</keyword>
<dbReference type="GO" id="GO:0022841">
    <property type="term" value="F:potassium ion leak channel activity"/>
    <property type="evidence" value="ECO:0007669"/>
    <property type="project" value="TreeGrafter"/>
</dbReference>
<comment type="subcellular location">
    <subcellularLocation>
        <location evidence="1">Membrane</location>
        <topology evidence="1">Multi-pass membrane protein</topology>
    </subcellularLocation>
</comment>
<feature type="transmembrane region" description="Helical" evidence="9">
    <location>
        <begin position="164"/>
        <end position="187"/>
    </location>
</feature>
<feature type="transmembrane region" description="Helical" evidence="9">
    <location>
        <begin position="193"/>
        <end position="210"/>
    </location>
</feature>
<feature type="transmembrane region" description="Helical" evidence="9">
    <location>
        <begin position="825"/>
        <end position="849"/>
    </location>
</feature>
<feature type="transmembrane region" description="Helical" evidence="9">
    <location>
        <begin position="530"/>
        <end position="558"/>
    </location>
</feature>
<feature type="domain" description="Potassium channel" evidence="10">
    <location>
        <begin position="465"/>
        <end position="550"/>
    </location>
</feature>
<reference evidence="11 12" key="1">
    <citation type="journal article" date="2018" name="Sci. Rep.">
        <title>Comparative analysis of the Pocillopora damicornis genome highlights role of immune system in coral evolution.</title>
        <authorList>
            <person name="Cunning R."/>
            <person name="Bay R.A."/>
            <person name="Gillette P."/>
            <person name="Baker A.C."/>
            <person name="Traylor-Knowles N."/>
        </authorList>
    </citation>
    <scope>NUCLEOTIDE SEQUENCE [LARGE SCALE GENOMIC DNA]</scope>
    <source>
        <strain evidence="11">RSMAS</strain>
        <tissue evidence="11">Whole animal</tissue>
    </source>
</reference>
<evidence type="ECO:0000256" key="9">
    <source>
        <dbReference type="SAM" id="Phobius"/>
    </source>
</evidence>